<feature type="transmembrane region" description="Helical" evidence="1">
    <location>
        <begin position="6"/>
        <end position="31"/>
    </location>
</feature>
<name>A0ABW2LKE5_9PSEU</name>
<evidence type="ECO:0000313" key="2">
    <source>
        <dbReference type="EMBL" id="MFC7341655.1"/>
    </source>
</evidence>
<keyword evidence="3" id="KW-1185">Reference proteome</keyword>
<sequence length="112" mass="12515">MSRDQIVAVIALSTFGLFLVGLTVFAVVRAWRSPNRRPMRQAWAEATQPKRWEWSGKLLWFPAMLVGGFPWSPDLVRLAGYSAATLIAIVTGSGYVLARRRERRAAPGDRDA</sequence>
<protein>
    <submittedName>
        <fullName evidence="2">Uncharacterized protein</fullName>
    </submittedName>
</protein>
<accession>A0ABW2LKE5</accession>
<gene>
    <name evidence="2" type="ORF">ACFQRI_09535</name>
</gene>
<evidence type="ECO:0000256" key="1">
    <source>
        <dbReference type="SAM" id="Phobius"/>
    </source>
</evidence>
<evidence type="ECO:0000313" key="3">
    <source>
        <dbReference type="Proteomes" id="UP001596504"/>
    </source>
</evidence>
<dbReference type="EMBL" id="JBHTCJ010000004">
    <property type="protein sequence ID" value="MFC7341655.1"/>
    <property type="molecule type" value="Genomic_DNA"/>
</dbReference>
<dbReference type="Proteomes" id="UP001596504">
    <property type="component" value="Unassembled WGS sequence"/>
</dbReference>
<reference evidence="3" key="1">
    <citation type="journal article" date="2019" name="Int. J. Syst. Evol. Microbiol.">
        <title>The Global Catalogue of Microorganisms (GCM) 10K type strain sequencing project: providing services to taxonomists for standard genome sequencing and annotation.</title>
        <authorList>
            <consortium name="The Broad Institute Genomics Platform"/>
            <consortium name="The Broad Institute Genome Sequencing Center for Infectious Disease"/>
            <person name="Wu L."/>
            <person name="Ma J."/>
        </authorList>
    </citation>
    <scope>NUCLEOTIDE SEQUENCE [LARGE SCALE GENOMIC DNA]</scope>
    <source>
        <strain evidence="3">WLHS5</strain>
    </source>
</reference>
<organism evidence="2 3">
    <name type="scientific">Saccharopolyspora griseoalba</name>
    <dbReference type="NCBI Taxonomy" id="1431848"/>
    <lineage>
        <taxon>Bacteria</taxon>
        <taxon>Bacillati</taxon>
        <taxon>Actinomycetota</taxon>
        <taxon>Actinomycetes</taxon>
        <taxon>Pseudonocardiales</taxon>
        <taxon>Pseudonocardiaceae</taxon>
        <taxon>Saccharopolyspora</taxon>
    </lineage>
</organism>
<comment type="caution">
    <text evidence="2">The sequence shown here is derived from an EMBL/GenBank/DDBJ whole genome shotgun (WGS) entry which is preliminary data.</text>
</comment>
<keyword evidence="1" id="KW-1133">Transmembrane helix</keyword>
<keyword evidence="1" id="KW-0472">Membrane</keyword>
<proteinExistence type="predicted"/>
<dbReference type="RefSeq" id="WP_380666748.1">
    <property type="nucleotide sequence ID" value="NZ_JBHTCJ010000004.1"/>
</dbReference>
<feature type="transmembrane region" description="Helical" evidence="1">
    <location>
        <begin position="78"/>
        <end position="98"/>
    </location>
</feature>
<keyword evidence="1" id="KW-0812">Transmembrane</keyword>